<evidence type="ECO:0000256" key="8">
    <source>
        <dbReference type="SAM" id="Phobius"/>
    </source>
</evidence>
<feature type="transmembrane region" description="Helical" evidence="8">
    <location>
        <begin position="21"/>
        <end position="41"/>
    </location>
</feature>
<evidence type="ECO:0000313" key="10">
    <source>
        <dbReference type="Proteomes" id="UP001594351"/>
    </source>
</evidence>
<protein>
    <submittedName>
        <fullName evidence="9">ExbD/TolR family protein</fullName>
    </submittedName>
</protein>
<evidence type="ECO:0000256" key="4">
    <source>
        <dbReference type="ARBA" id="ARBA00022692"/>
    </source>
</evidence>
<dbReference type="Pfam" id="PF02472">
    <property type="entry name" value="ExbD"/>
    <property type="match status" value="1"/>
</dbReference>
<dbReference type="Gene3D" id="3.30.420.270">
    <property type="match status" value="1"/>
</dbReference>
<keyword evidence="7" id="KW-0813">Transport</keyword>
<comment type="subcellular location">
    <subcellularLocation>
        <location evidence="1">Cell membrane</location>
        <topology evidence="1">Single-pass membrane protein</topology>
    </subcellularLocation>
    <subcellularLocation>
        <location evidence="7">Cell membrane</location>
        <topology evidence="7">Single-pass type II membrane protein</topology>
    </subcellularLocation>
</comment>
<evidence type="ECO:0000256" key="7">
    <source>
        <dbReference type="RuleBase" id="RU003879"/>
    </source>
</evidence>
<keyword evidence="10" id="KW-1185">Reference proteome</keyword>
<gene>
    <name evidence="9" type="ORF">ACFL27_11535</name>
</gene>
<evidence type="ECO:0000256" key="2">
    <source>
        <dbReference type="ARBA" id="ARBA00005811"/>
    </source>
</evidence>
<comment type="similarity">
    <text evidence="2 7">Belongs to the ExbD/TolR family.</text>
</comment>
<accession>A0ABV6YXM2</accession>
<dbReference type="PANTHER" id="PTHR30558">
    <property type="entry name" value="EXBD MEMBRANE COMPONENT OF PMF-DRIVEN MACROMOLECULE IMPORT SYSTEM"/>
    <property type="match status" value="1"/>
</dbReference>
<comment type="caution">
    <text evidence="9">The sequence shown here is derived from an EMBL/GenBank/DDBJ whole genome shotgun (WGS) entry which is preliminary data.</text>
</comment>
<dbReference type="EMBL" id="JBHPBY010000126">
    <property type="protein sequence ID" value="MFC1850816.1"/>
    <property type="molecule type" value="Genomic_DNA"/>
</dbReference>
<organism evidence="9 10">
    <name type="scientific">candidate division CSSED10-310 bacterium</name>
    <dbReference type="NCBI Taxonomy" id="2855610"/>
    <lineage>
        <taxon>Bacteria</taxon>
        <taxon>Bacteria division CSSED10-310</taxon>
    </lineage>
</organism>
<evidence type="ECO:0000256" key="1">
    <source>
        <dbReference type="ARBA" id="ARBA00004162"/>
    </source>
</evidence>
<evidence type="ECO:0000256" key="3">
    <source>
        <dbReference type="ARBA" id="ARBA00022475"/>
    </source>
</evidence>
<evidence type="ECO:0000256" key="6">
    <source>
        <dbReference type="ARBA" id="ARBA00023136"/>
    </source>
</evidence>
<keyword evidence="5 8" id="KW-1133">Transmembrane helix</keyword>
<name>A0ABV6YXM2_UNCC1</name>
<evidence type="ECO:0000256" key="5">
    <source>
        <dbReference type="ARBA" id="ARBA00022989"/>
    </source>
</evidence>
<sequence>MDFKARQIIKPELNMTQLIDVVLLLLIFFMITSSFVVQPGLKVTLPKSSSQESQPENQLKLIVTKDNAVYLDNQRVRIENLRDELQKRMMQKEMQLLLIKADENVIHGFVVHIMDIARSLHLDVGIATRALNPDN</sequence>
<dbReference type="Proteomes" id="UP001594351">
    <property type="component" value="Unassembled WGS sequence"/>
</dbReference>
<evidence type="ECO:0000313" key="9">
    <source>
        <dbReference type="EMBL" id="MFC1850816.1"/>
    </source>
</evidence>
<keyword evidence="7" id="KW-0653">Protein transport</keyword>
<keyword evidence="6 8" id="KW-0472">Membrane</keyword>
<reference evidence="9 10" key="1">
    <citation type="submission" date="2024-09" db="EMBL/GenBank/DDBJ databases">
        <title>Laminarin stimulates single cell rates of sulfate reduction while oxygen inhibits transcriptomic activity in coastal marine sediment.</title>
        <authorList>
            <person name="Lindsay M."/>
            <person name="Orcutt B."/>
            <person name="Emerson D."/>
            <person name="Stepanauskas R."/>
            <person name="D'Angelo T."/>
        </authorList>
    </citation>
    <scope>NUCLEOTIDE SEQUENCE [LARGE SCALE GENOMIC DNA]</scope>
    <source>
        <strain evidence="9">SAG AM-311-K15</strain>
    </source>
</reference>
<dbReference type="InterPro" id="IPR003400">
    <property type="entry name" value="ExbD"/>
</dbReference>
<keyword evidence="3" id="KW-1003">Cell membrane</keyword>
<proteinExistence type="inferred from homology"/>
<keyword evidence="4 7" id="KW-0812">Transmembrane</keyword>